<organism evidence="9 10">
    <name type="scientific">Alicyclobacillus vulcanalis</name>
    <dbReference type="NCBI Taxonomy" id="252246"/>
    <lineage>
        <taxon>Bacteria</taxon>
        <taxon>Bacillati</taxon>
        <taxon>Bacillota</taxon>
        <taxon>Bacilli</taxon>
        <taxon>Bacillales</taxon>
        <taxon>Alicyclobacillaceae</taxon>
        <taxon>Alicyclobacillus</taxon>
    </lineage>
</organism>
<dbReference type="PROSITE" id="PS50850">
    <property type="entry name" value="MFS"/>
    <property type="match status" value="1"/>
</dbReference>
<evidence type="ECO:0000256" key="1">
    <source>
        <dbReference type="ARBA" id="ARBA00004651"/>
    </source>
</evidence>
<evidence type="ECO:0000313" key="9">
    <source>
        <dbReference type="EMBL" id="SIS57053.1"/>
    </source>
</evidence>
<keyword evidence="10" id="KW-1185">Reference proteome</keyword>
<keyword evidence="4 7" id="KW-0812">Transmembrane</keyword>
<dbReference type="Proteomes" id="UP000186156">
    <property type="component" value="Unassembled WGS sequence"/>
</dbReference>
<feature type="transmembrane region" description="Helical" evidence="7">
    <location>
        <begin position="109"/>
        <end position="132"/>
    </location>
</feature>
<dbReference type="InterPro" id="IPR020846">
    <property type="entry name" value="MFS_dom"/>
</dbReference>
<feature type="transmembrane region" description="Helical" evidence="7">
    <location>
        <begin position="342"/>
        <end position="360"/>
    </location>
</feature>
<evidence type="ECO:0000256" key="6">
    <source>
        <dbReference type="ARBA" id="ARBA00023136"/>
    </source>
</evidence>
<feature type="transmembrane region" description="Helical" evidence="7">
    <location>
        <begin position="144"/>
        <end position="163"/>
    </location>
</feature>
<dbReference type="EMBL" id="FTOO01000001">
    <property type="protein sequence ID" value="SIS57053.1"/>
    <property type="molecule type" value="Genomic_DNA"/>
</dbReference>
<comment type="subcellular location">
    <subcellularLocation>
        <location evidence="1">Cell membrane</location>
        <topology evidence="1">Multi-pass membrane protein</topology>
    </subcellularLocation>
</comment>
<feature type="transmembrane region" description="Helical" evidence="7">
    <location>
        <begin position="252"/>
        <end position="271"/>
    </location>
</feature>
<dbReference type="CDD" id="cd17490">
    <property type="entry name" value="MFS_YxlH_like"/>
    <property type="match status" value="1"/>
</dbReference>
<proteinExistence type="predicted"/>
<evidence type="ECO:0000259" key="8">
    <source>
        <dbReference type="PROSITE" id="PS50850"/>
    </source>
</evidence>
<accession>A0A1N7K614</accession>
<keyword evidence="2" id="KW-0813">Transport</keyword>
<dbReference type="OrthoDB" id="9607at2"/>
<feature type="transmembrane region" description="Helical" evidence="7">
    <location>
        <begin position="84"/>
        <end position="103"/>
    </location>
</feature>
<protein>
    <submittedName>
        <fullName evidence="9">Predicted arabinose efflux permease, MFS family</fullName>
    </submittedName>
</protein>
<evidence type="ECO:0000313" key="10">
    <source>
        <dbReference type="Proteomes" id="UP000186156"/>
    </source>
</evidence>
<dbReference type="Pfam" id="PF07690">
    <property type="entry name" value="MFS_1"/>
    <property type="match status" value="1"/>
</dbReference>
<feature type="transmembrane region" description="Helical" evidence="7">
    <location>
        <begin position="169"/>
        <end position="191"/>
    </location>
</feature>
<keyword evidence="5 7" id="KW-1133">Transmembrane helix</keyword>
<dbReference type="Gene3D" id="1.20.1250.20">
    <property type="entry name" value="MFS general substrate transporter like domains"/>
    <property type="match status" value="2"/>
</dbReference>
<evidence type="ECO:0000256" key="2">
    <source>
        <dbReference type="ARBA" id="ARBA00022448"/>
    </source>
</evidence>
<dbReference type="InterPro" id="IPR011701">
    <property type="entry name" value="MFS"/>
</dbReference>
<keyword evidence="6 7" id="KW-0472">Membrane</keyword>
<reference evidence="10" key="1">
    <citation type="submission" date="2017-01" db="EMBL/GenBank/DDBJ databases">
        <authorList>
            <person name="Varghese N."/>
            <person name="Submissions S."/>
        </authorList>
    </citation>
    <scope>NUCLEOTIDE SEQUENCE [LARGE SCALE GENOMIC DNA]</scope>
    <source>
        <strain evidence="10">DSM 16176</strain>
    </source>
</reference>
<dbReference type="PANTHER" id="PTHR23517">
    <property type="entry name" value="RESISTANCE PROTEIN MDTM, PUTATIVE-RELATED-RELATED"/>
    <property type="match status" value="1"/>
</dbReference>
<feature type="transmembrane region" description="Helical" evidence="7">
    <location>
        <begin position="215"/>
        <end position="237"/>
    </location>
</feature>
<sequence>MHVTHLAWKGWRLLNNRLPLFYAVTALYWFSTYTYVPLLSPYVVALGGSLSMAGMVVGSYGFSQMLVRVPIGVWSDKIRSRKPFVIAGGAMGMLSSLGFAITHSVAAALVFRLLAGIAAGCWVVFTVLYASYHEPHEAPKAMGILSFYTSIGQLAASTLGGLWAEHHGWHAAFWLGAAGGLAATVLACFVVDKPPARDHGGIRVGEMLAVGRDRIVLGVSCLAVLAQVVTFTTMFGFSPEQATQLGANKADLSWLTLAATLPNAVASYFSGSLFARWIGERNVVAFGFAIAALFTASIPLCHTLTLLYVTQAINGFGQGLCMPVLMGLAIRHIEADRRATAMGFYQAIYAVGMFGGPAVVGWLGDLVGLSRGFWAVAAVSAAACALTYALAPASGARRQVITRSS</sequence>
<dbReference type="GO" id="GO:0005886">
    <property type="term" value="C:plasma membrane"/>
    <property type="evidence" value="ECO:0007669"/>
    <property type="project" value="UniProtKB-SubCell"/>
</dbReference>
<evidence type="ECO:0000256" key="7">
    <source>
        <dbReference type="SAM" id="Phobius"/>
    </source>
</evidence>
<feature type="domain" description="Major facilitator superfamily (MFS) profile" evidence="8">
    <location>
        <begin position="17"/>
        <end position="395"/>
    </location>
</feature>
<dbReference type="InterPro" id="IPR036259">
    <property type="entry name" value="MFS_trans_sf"/>
</dbReference>
<keyword evidence="3" id="KW-1003">Cell membrane</keyword>
<evidence type="ECO:0000256" key="5">
    <source>
        <dbReference type="ARBA" id="ARBA00022989"/>
    </source>
</evidence>
<feature type="transmembrane region" description="Helical" evidence="7">
    <location>
        <begin position="42"/>
        <end position="63"/>
    </location>
</feature>
<feature type="transmembrane region" description="Helical" evidence="7">
    <location>
        <begin position="20"/>
        <end position="36"/>
    </location>
</feature>
<gene>
    <name evidence="9" type="ORF">SAMN05421799_101372</name>
</gene>
<name>A0A1N7K614_9BACL</name>
<evidence type="ECO:0000256" key="3">
    <source>
        <dbReference type="ARBA" id="ARBA00022475"/>
    </source>
</evidence>
<feature type="transmembrane region" description="Helical" evidence="7">
    <location>
        <begin position="283"/>
        <end position="300"/>
    </location>
</feature>
<feature type="transmembrane region" description="Helical" evidence="7">
    <location>
        <begin position="306"/>
        <end position="330"/>
    </location>
</feature>
<dbReference type="STRING" id="252246.SAMN05421799_101372"/>
<dbReference type="SUPFAM" id="SSF103473">
    <property type="entry name" value="MFS general substrate transporter"/>
    <property type="match status" value="1"/>
</dbReference>
<dbReference type="InterPro" id="IPR050171">
    <property type="entry name" value="MFS_Transporters"/>
</dbReference>
<evidence type="ECO:0000256" key="4">
    <source>
        <dbReference type="ARBA" id="ARBA00022692"/>
    </source>
</evidence>
<dbReference type="AlphaFoldDB" id="A0A1N7K614"/>
<feature type="transmembrane region" description="Helical" evidence="7">
    <location>
        <begin position="372"/>
        <end position="391"/>
    </location>
</feature>
<dbReference type="GO" id="GO:0022857">
    <property type="term" value="F:transmembrane transporter activity"/>
    <property type="evidence" value="ECO:0007669"/>
    <property type="project" value="InterPro"/>
</dbReference>